<protein>
    <recommendedName>
        <fullName evidence="5">BRO domain-containing protein 1</fullName>
    </recommendedName>
</protein>
<dbReference type="PANTHER" id="PTHR23030">
    <property type="entry name" value="PCD6 INTERACTING PROTEIN-RELATED"/>
    <property type="match status" value="1"/>
</dbReference>
<gene>
    <name evidence="8" type="ORF">DIURU_000645</name>
</gene>
<dbReference type="EMBL" id="SWFT01000027">
    <property type="protein sequence ID" value="KAA8906961.1"/>
    <property type="molecule type" value="Genomic_DNA"/>
</dbReference>
<dbReference type="Pfam" id="PF13949">
    <property type="entry name" value="ALIX_LYPXL_bnd"/>
    <property type="match status" value="1"/>
</dbReference>
<dbReference type="InterPro" id="IPR004328">
    <property type="entry name" value="BRO1_dom"/>
</dbReference>
<dbReference type="SMART" id="SM01041">
    <property type="entry name" value="BRO1"/>
    <property type="match status" value="1"/>
</dbReference>
<keyword evidence="4" id="KW-0967">Endosome</keyword>
<sequence length="778" mass="87611">MKTTLLQIPSKTTEEVNWFKPLHNYLVQVYGHAANEYSSDVTSFNQLRQDLRGAHPDATGIKLFLKYYSQLELLDLRIPFNSINTPTRTRVEFKWTDSFEPDISNSQGALAFEKANVLYNLASLLSRQASIKLSNGNFKEGMVASCQAAGVIDFIGENFLHAPSPDLALGTIKLLSQVMMSQAAELFVLQAISADAQQKMNQLVAKLCQGVAESYALALSLAQSGMGLHRDFDADEEDFLNQPEDVLPEVPALIEPRWRAVLDFKRGLYQSLAWYYQGLSAEANKKYGDAIAYLTKTQESLEQDLGSITEAAADQKITLPYEMLDYLHYQEDAVKIKLADLSKDNDLIYHDLIPSLVTLTSPVAKQSVEPVPFGQLPGLSDISDYNYHNFLSNVVPIKIHELLSLYSEEKSQLLRNEIDHVEVSDSEVASALSSLQLPQQLIALKELSSGSGSSSSPQFGDEVTRYANEIRAKYAEDKTNRQKIEQYRQQIYQAIQSLPPSDGATQLKRAFYQATTNDNEIFGYVTDTELHDTLGKGQLSRLSTQKPVEEELSLLDLDESNRPIDQILQSTEKILDEIEKAKRRKHDIVGALKTKIHDDDIADILVLNSRVKSTKEIKSVIFPEELKKFDEFTSEIDEIVETERGLVAKLKQTWAQIMANPEVKRLRQSSTFQAELVKSQSDRVVQFYHQWRKYSEGLRKGTQFYPRLLQWAEQLRAPSVSHTSQPASAPHQAPAPPASNARQPSHPQQTSPATPNSSLIYDQPSTYQPNMYQFFSKQ</sequence>
<dbReference type="InterPro" id="IPR025304">
    <property type="entry name" value="ALIX_V_dom"/>
</dbReference>
<reference evidence="8 9" key="1">
    <citation type="submission" date="2019-07" db="EMBL/GenBank/DDBJ databases">
        <title>Genome assembly of two rare yeast pathogens: Diutina rugosa and Trichomonascus ciferrii.</title>
        <authorList>
            <person name="Mixao V."/>
            <person name="Saus E."/>
            <person name="Hansen A."/>
            <person name="Lass-Flor C."/>
            <person name="Gabaldon T."/>
        </authorList>
    </citation>
    <scope>NUCLEOTIDE SEQUENCE [LARGE SCALE GENOMIC DNA]</scope>
    <source>
        <strain evidence="8 9">CBS 613</strain>
    </source>
</reference>
<dbReference type="AlphaFoldDB" id="A0A642UWU1"/>
<dbReference type="Gene3D" id="1.20.120.560">
    <property type="entry name" value="alix/aip1 in complex with the ypdl late domain"/>
    <property type="match status" value="1"/>
</dbReference>
<dbReference type="GeneID" id="54779298"/>
<evidence type="ECO:0000256" key="5">
    <source>
        <dbReference type="ARBA" id="ARBA00041284"/>
    </source>
</evidence>
<feature type="compositionally biased region" description="Polar residues" evidence="6">
    <location>
        <begin position="740"/>
        <end position="764"/>
    </location>
</feature>
<evidence type="ECO:0000259" key="7">
    <source>
        <dbReference type="PROSITE" id="PS51180"/>
    </source>
</evidence>
<dbReference type="GO" id="GO:0043328">
    <property type="term" value="P:protein transport to vacuole involved in ubiquitin-dependent protein catabolic process via the multivesicular body sorting pathway"/>
    <property type="evidence" value="ECO:0007669"/>
    <property type="project" value="TreeGrafter"/>
</dbReference>
<keyword evidence="3" id="KW-0963">Cytoplasm</keyword>
<dbReference type="VEuPathDB" id="FungiDB:DIURU_000645"/>
<keyword evidence="9" id="KW-1185">Reference proteome</keyword>
<dbReference type="PANTHER" id="PTHR23030:SF30">
    <property type="entry name" value="TYROSINE-PROTEIN PHOSPHATASE NON-RECEPTOR TYPE 23"/>
    <property type="match status" value="1"/>
</dbReference>
<feature type="domain" description="BRO1" evidence="7">
    <location>
        <begin position="4"/>
        <end position="428"/>
    </location>
</feature>
<evidence type="ECO:0000256" key="1">
    <source>
        <dbReference type="ARBA" id="ARBA00004177"/>
    </source>
</evidence>
<accession>A0A642UWU1</accession>
<comment type="caution">
    <text evidence="8">The sequence shown here is derived from an EMBL/GenBank/DDBJ whole genome shotgun (WGS) entry which is preliminary data.</text>
</comment>
<comment type="subcellular location">
    <subcellularLocation>
        <location evidence="2">Cytoplasm</location>
    </subcellularLocation>
    <subcellularLocation>
        <location evidence="1">Endosome</location>
    </subcellularLocation>
</comment>
<dbReference type="OrthoDB" id="2141925at2759"/>
<dbReference type="Gene3D" id="1.20.140.50">
    <property type="entry name" value="alix/aip1 like domains"/>
    <property type="match status" value="1"/>
</dbReference>
<dbReference type="Pfam" id="PF03097">
    <property type="entry name" value="BRO1"/>
    <property type="match status" value="1"/>
</dbReference>
<feature type="region of interest" description="Disordered" evidence="6">
    <location>
        <begin position="719"/>
        <end position="764"/>
    </location>
</feature>
<evidence type="ECO:0000256" key="2">
    <source>
        <dbReference type="ARBA" id="ARBA00004496"/>
    </source>
</evidence>
<evidence type="ECO:0000313" key="9">
    <source>
        <dbReference type="Proteomes" id="UP000449547"/>
    </source>
</evidence>
<name>A0A642UWU1_DIURU</name>
<dbReference type="GO" id="GO:0005768">
    <property type="term" value="C:endosome"/>
    <property type="evidence" value="ECO:0007669"/>
    <property type="project" value="UniProtKB-SubCell"/>
</dbReference>
<dbReference type="RefSeq" id="XP_034014312.1">
    <property type="nucleotide sequence ID" value="XM_034158916.1"/>
</dbReference>
<dbReference type="OMA" id="YLKRSYG"/>
<dbReference type="PROSITE" id="PS51180">
    <property type="entry name" value="BRO1"/>
    <property type="match status" value="1"/>
</dbReference>
<organism evidence="8 9">
    <name type="scientific">Diutina rugosa</name>
    <name type="common">Yeast</name>
    <name type="synonym">Candida rugosa</name>
    <dbReference type="NCBI Taxonomy" id="5481"/>
    <lineage>
        <taxon>Eukaryota</taxon>
        <taxon>Fungi</taxon>
        <taxon>Dikarya</taxon>
        <taxon>Ascomycota</taxon>
        <taxon>Saccharomycotina</taxon>
        <taxon>Pichiomycetes</taxon>
        <taxon>Debaryomycetaceae</taxon>
        <taxon>Diutina</taxon>
    </lineage>
</organism>
<dbReference type="Gene3D" id="1.25.40.280">
    <property type="entry name" value="alix/aip1 like domains"/>
    <property type="match status" value="1"/>
</dbReference>
<evidence type="ECO:0000256" key="3">
    <source>
        <dbReference type="ARBA" id="ARBA00022490"/>
    </source>
</evidence>
<dbReference type="Proteomes" id="UP000449547">
    <property type="component" value="Unassembled WGS sequence"/>
</dbReference>
<evidence type="ECO:0000313" key="8">
    <source>
        <dbReference type="EMBL" id="KAA8906961.1"/>
    </source>
</evidence>
<evidence type="ECO:0000256" key="4">
    <source>
        <dbReference type="ARBA" id="ARBA00022753"/>
    </source>
</evidence>
<proteinExistence type="predicted"/>
<dbReference type="InterPro" id="IPR038499">
    <property type="entry name" value="BRO1_sf"/>
</dbReference>
<evidence type="ECO:0000256" key="6">
    <source>
        <dbReference type="SAM" id="MobiDB-lite"/>
    </source>
</evidence>